<dbReference type="EMBL" id="AYYY01000007">
    <property type="protein sequence ID" value="KRM62267.1"/>
    <property type="molecule type" value="Genomic_DNA"/>
</dbReference>
<dbReference type="STRING" id="1423813.FC26_GL000053"/>
<dbReference type="InterPro" id="IPR013196">
    <property type="entry name" value="HTH_11"/>
</dbReference>
<feature type="domain" description="3H" evidence="2">
    <location>
        <begin position="72"/>
        <end position="168"/>
    </location>
</feature>
<dbReference type="PANTHER" id="PTHR40068:SF1">
    <property type="entry name" value="TRANSCRIPTION REPRESSOR NIAR-RELATED"/>
    <property type="match status" value="1"/>
</dbReference>
<dbReference type="PIRSF" id="PIRSF037847">
    <property type="entry name" value="NiaR"/>
    <property type="match status" value="1"/>
</dbReference>
<dbReference type="GO" id="GO:0046872">
    <property type="term" value="F:metal ion binding"/>
    <property type="evidence" value="ECO:0007669"/>
    <property type="project" value="UniProtKB-KW"/>
</dbReference>
<name>A0A0R2ADD3_9LACO</name>
<dbReference type="InterPro" id="IPR004173">
    <property type="entry name" value="3H_domain"/>
</dbReference>
<dbReference type="Pfam" id="PF02829">
    <property type="entry name" value="3H"/>
    <property type="match status" value="1"/>
</dbReference>
<feature type="binding site" evidence="1">
    <location>
        <position position="143"/>
    </location>
    <ligand>
        <name>Ni(2+)</name>
        <dbReference type="ChEBI" id="CHEBI:49786"/>
    </ligand>
</feature>
<evidence type="ECO:0000313" key="4">
    <source>
        <dbReference type="EMBL" id="KRM62267.1"/>
    </source>
</evidence>
<keyword evidence="1" id="KW-0533">Nickel</keyword>
<dbReference type="PATRIC" id="fig|1423813.3.peg.55"/>
<keyword evidence="1" id="KW-0479">Metal-binding</keyword>
<feature type="domain" description="Helix-turn-helix type 11" evidence="3">
    <location>
        <begin position="7"/>
        <end position="59"/>
    </location>
</feature>
<evidence type="ECO:0000256" key="1">
    <source>
        <dbReference type="PIRSR" id="PIRSR037847-1"/>
    </source>
</evidence>
<organism evidence="4 5">
    <name type="scientific">Paucilactobacillus vaccinostercus DSM 20634</name>
    <dbReference type="NCBI Taxonomy" id="1423813"/>
    <lineage>
        <taxon>Bacteria</taxon>
        <taxon>Bacillati</taxon>
        <taxon>Bacillota</taxon>
        <taxon>Bacilli</taxon>
        <taxon>Lactobacillales</taxon>
        <taxon>Lactobacillaceae</taxon>
        <taxon>Paucilactobacillus</taxon>
    </lineage>
</organism>
<keyword evidence="5" id="KW-1185">Reference proteome</keyword>
<evidence type="ECO:0000259" key="2">
    <source>
        <dbReference type="Pfam" id="PF02829"/>
    </source>
</evidence>
<gene>
    <name evidence="4" type="ORF">FC26_GL000053</name>
</gene>
<dbReference type="Proteomes" id="UP000051733">
    <property type="component" value="Unassembled WGS sequence"/>
</dbReference>
<accession>A0A0R2ADD3</accession>
<comment type="caution">
    <text evidence="4">The sequence shown here is derived from an EMBL/GenBank/DDBJ whole genome shotgun (WGS) entry which is preliminary data.</text>
</comment>
<dbReference type="Gene3D" id="3.30.1340.20">
    <property type="entry name" value="3H domain"/>
    <property type="match status" value="1"/>
</dbReference>
<dbReference type="Gene3D" id="1.10.10.10">
    <property type="entry name" value="Winged helix-like DNA-binding domain superfamily/Winged helix DNA-binding domain"/>
    <property type="match status" value="1"/>
</dbReference>
<dbReference type="InterPro" id="IPR036388">
    <property type="entry name" value="WH-like_DNA-bd_sf"/>
</dbReference>
<sequence>MENGKVRQEKIKSTLLSAKKAVSATHFAKEFGVSRQTIVGDIALLRAGGEDILATPMGYEYAEPVEPLQFTVVCQHTLAQTEQELLLIIHAGGTVLNVAVDHPIYGQLSGQLTIRNESDVHQFMYHLQRFKGHLLSELTDGVHSHLIAVQQASQMDEIRQKLRDNEILYE</sequence>
<dbReference type="InterPro" id="IPR036390">
    <property type="entry name" value="WH_DNA-bd_sf"/>
</dbReference>
<dbReference type="InterPro" id="IPR035922">
    <property type="entry name" value="3H_dom_sf"/>
</dbReference>
<protein>
    <submittedName>
        <fullName evidence="4">YrxA</fullName>
    </submittedName>
</protein>
<dbReference type="PANTHER" id="PTHR40068">
    <property type="entry name" value="TRANSCRIPTION REPRESSOR NIAR-RELATED"/>
    <property type="match status" value="1"/>
</dbReference>
<dbReference type="AlphaFoldDB" id="A0A0R2ADD3"/>
<dbReference type="Pfam" id="PF08279">
    <property type="entry name" value="HTH_11"/>
    <property type="match status" value="1"/>
</dbReference>
<dbReference type="OrthoDB" id="9792661at2"/>
<dbReference type="SUPFAM" id="SSF46785">
    <property type="entry name" value="Winged helix' DNA-binding domain"/>
    <property type="match status" value="1"/>
</dbReference>
<feature type="binding site" evidence="1">
    <location>
        <position position="76"/>
    </location>
    <ligand>
        <name>Ni(2+)</name>
        <dbReference type="ChEBI" id="CHEBI:49786"/>
    </ligand>
</feature>
<feature type="binding site" evidence="1">
    <location>
        <position position="145"/>
    </location>
    <ligand>
        <name>Ni(2+)</name>
        <dbReference type="ChEBI" id="CHEBI:49786"/>
    </ligand>
</feature>
<reference evidence="4 5" key="1">
    <citation type="journal article" date="2015" name="Genome Announc.">
        <title>Expanding the biotechnology potential of lactobacilli through comparative genomics of 213 strains and associated genera.</title>
        <authorList>
            <person name="Sun Z."/>
            <person name="Harris H.M."/>
            <person name="McCann A."/>
            <person name="Guo C."/>
            <person name="Argimon S."/>
            <person name="Zhang W."/>
            <person name="Yang X."/>
            <person name="Jeffery I.B."/>
            <person name="Cooney J.C."/>
            <person name="Kagawa T.F."/>
            <person name="Liu W."/>
            <person name="Song Y."/>
            <person name="Salvetti E."/>
            <person name="Wrobel A."/>
            <person name="Rasinkangas P."/>
            <person name="Parkhill J."/>
            <person name="Rea M.C."/>
            <person name="O'Sullivan O."/>
            <person name="Ritari J."/>
            <person name="Douillard F.P."/>
            <person name="Paul Ross R."/>
            <person name="Yang R."/>
            <person name="Briner A.E."/>
            <person name="Felis G.E."/>
            <person name="de Vos W.M."/>
            <person name="Barrangou R."/>
            <person name="Klaenhammer T.R."/>
            <person name="Caufield P.W."/>
            <person name="Cui Y."/>
            <person name="Zhang H."/>
            <person name="O'Toole P.W."/>
        </authorList>
    </citation>
    <scope>NUCLEOTIDE SEQUENCE [LARGE SCALE GENOMIC DNA]</scope>
    <source>
        <strain evidence="4 5">DSM 20634</strain>
    </source>
</reference>
<dbReference type="RefSeq" id="WP_057777661.1">
    <property type="nucleotide sequence ID" value="NZ_AYYY01000007.1"/>
</dbReference>
<dbReference type="InterPro" id="IPR026043">
    <property type="entry name" value="NadR"/>
</dbReference>
<evidence type="ECO:0000259" key="3">
    <source>
        <dbReference type="Pfam" id="PF08279"/>
    </source>
</evidence>
<dbReference type="SUPFAM" id="SSF75500">
    <property type="entry name" value="Putative transcriptional regulator TM1602, C-terminal domain"/>
    <property type="match status" value="1"/>
</dbReference>
<evidence type="ECO:0000313" key="5">
    <source>
        <dbReference type="Proteomes" id="UP000051733"/>
    </source>
</evidence>
<proteinExistence type="predicted"/>
<feature type="binding site" evidence="1">
    <location>
        <position position="84"/>
    </location>
    <ligand>
        <name>Ni(2+)</name>
        <dbReference type="ChEBI" id="CHEBI:49786"/>
    </ligand>
</feature>